<keyword evidence="2 5" id="KW-0238">DNA-binding</keyword>
<accession>A0A2W7QG06</accession>
<evidence type="ECO:0000313" key="6">
    <source>
        <dbReference type="Proteomes" id="UP000248882"/>
    </source>
</evidence>
<evidence type="ECO:0000259" key="4">
    <source>
        <dbReference type="PROSITE" id="PS01124"/>
    </source>
</evidence>
<dbReference type="Gene3D" id="1.10.10.60">
    <property type="entry name" value="Homeodomain-like"/>
    <property type="match status" value="1"/>
</dbReference>
<organism evidence="5 6">
    <name type="scientific">Algoriphagus chordae</name>
    <dbReference type="NCBI Taxonomy" id="237019"/>
    <lineage>
        <taxon>Bacteria</taxon>
        <taxon>Pseudomonadati</taxon>
        <taxon>Bacteroidota</taxon>
        <taxon>Cytophagia</taxon>
        <taxon>Cytophagales</taxon>
        <taxon>Cyclobacteriaceae</taxon>
        <taxon>Algoriphagus</taxon>
    </lineage>
</organism>
<reference evidence="5 6" key="1">
    <citation type="submission" date="2018-06" db="EMBL/GenBank/DDBJ databases">
        <title>Genomic Encyclopedia of Archaeal and Bacterial Type Strains, Phase II (KMG-II): from individual species to whole genera.</title>
        <authorList>
            <person name="Goeker M."/>
        </authorList>
    </citation>
    <scope>NUCLEOTIDE SEQUENCE [LARGE SCALE GENOMIC DNA]</scope>
    <source>
        <strain evidence="5 6">DSM 19830</strain>
    </source>
</reference>
<keyword evidence="6" id="KW-1185">Reference proteome</keyword>
<dbReference type="InterPro" id="IPR018060">
    <property type="entry name" value="HTH_AraC"/>
</dbReference>
<dbReference type="Pfam" id="PF12833">
    <property type="entry name" value="HTH_18"/>
    <property type="match status" value="1"/>
</dbReference>
<dbReference type="RefSeq" id="WP_111322645.1">
    <property type="nucleotide sequence ID" value="NZ_QKZT01000025.1"/>
</dbReference>
<dbReference type="InterPro" id="IPR020449">
    <property type="entry name" value="Tscrpt_reg_AraC-type_HTH"/>
</dbReference>
<dbReference type="GO" id="GO:0003700">
    <property type="term" value="F:DNA-binding transcription factor activity"/>
    <property type="evidence" value="ECO:0007669"/>
    <property type="project" value="InterPro"/>
</dbReference>
<dbReference type="SUPFAM" id="SSF46689">
    <property type="entry name" value="Homeodomain-like"/>
    <property type="match status" value="1"/>
</dbReference>
<dbReference type="AlphaFoldDB" id="A0A2W7QG06"/>
<dbReference type="PROSITE" id="PS01124">
    <property type="entry name" value="HTH_ARAC_FAMILY_2"/>
    <property type="match status" value="1"/>
</dbReference>
<dbReference type="EMBL" id="QKZT01000025">
    <property type="protein sequence ID" value="PZX47468.1"/>
    <property type="molecule type" value="Genomic_DNA"/>
</dbReference>
<comment type="caution">
    <text evidence="5">The sequence shown here is derived from an EMBL/GenBank/DDBJ whole genome shotgun (WGS) entry which is preliminary data.</text>
</comment>
<proteinExistence type="predicted"/>
<dbReference type="SMART" id="SM00342">
    <property type="entry name" value="HTH_ARAC"/>
    <property type="match status" value="1"/>
</dbReference>
<dbReference type="InterPro" id="IPR009057">
    <property type="entry name" value="Homeodomain-like_sf"/>
</dbReference>
<gene>
    <name evidence="5" type="ORF">LV85_03959</name>
</gene>
<evidence type="ECO:0000256" key="2">
    <source>
        <dbReference type="ARBA" id="ARBA00023125"/>
    </source>
</evidence>
<keyword evidence="3" id="KW-0804">Transcription</keyword>
<protein>
    <submittedName>
        <fullName evidence="5">AraC-like DNA-binding protein</fullName>
    </submittedName>
</protein>
<dbReference type="PRINTS" id="PR00032">
    <property type="entry name" value="HTHARAC"/>
</dbReference>
<feature type="domain" description="HTH araC/xylS-type" evidence="4">
    <location>
        <begin position="175"/>
        <end position="273"/>
    </location>
</feature>
<dbReference type="GO" id="GO:0043565">
    <property type="term" value="F:sequence-specific DNA binding"/>
    <property type="evidence" value="ECO:0007669"/>
    <property type="project" value="InterPro"/>
</dbReference>
<dbReference type="OrthoDB" id="9793451at2"/>
<evidence type="ECO:0000256" key="1">
    <source>
        <dbReference type="ARBA" id="ARBA00023015"/>
    </source>
</evidence>
<keyword evidence="1" id="KW-0805">Transcription regulation</keyword>
<name>A0A2W7QG06_9BACT</name>
<dbReference type="PANTHER" id="PTHR43280">
    <property type="entry name" value="ARAC-FAMILY TRANSCRIPTIONAL REGULATOR"/>
    <property type="match status" value="1"/>
</dbReference>
<evidence type="ECO:0000256" key="3">
    <source>
        <dbReference type="ARBA" id="ARBA00023163"/>
    </source>
</evidence>
<sequence>MKFTGKIGEYFEAQEINDHNCLHLKETQPETLRFLWFTSDENRIKIDRIPYTFNKNDIVTLTQFHQLEYEHINTVNLLRFNRPFYCILDHDSEVGCKGILYYGAAKLPIISATGTEVEILQTAWKMANLEFEMEDNLQQEMLQMMLKRILILCARIYKNQSQHEELSKSQHDLVREFNFLVETHFRQKHSVVEYADLLHKSPKTITNTFKKIGQKSPLKFIQERIVLEARRLIFYTEKDMSEIGYELGFQDLQSFSRFFKNNEGCSPSEYREMVH</sequence>
<dbReference type="PANTHER" id="PTHR43280:SF32">
    <property type="entry name" value="TRANSCRIPTIONAL REGULATORY PROTEIN"/>
    <property type="match status" value="1"/>
</dbReference>
<dbReference type="Proteomes" id="UP000248882">
    <property type="component" value="Unassembled WGS sequence"/>
</dbReference>
<evidence type="ECO:0000313" key="5">
    <source>
        <dbReference type="EMBL" id="PZX47468.1"/>
    </source>
</evidence>